<dbReference type="InterPro" id="IPR051257">
    <property type="entry name" value="Diverse_CBS-Domain"/>
</dbReference>
<name>A0ABD5MM50_9EURY</name>
<proteinExistence type="predicted"/>
<reference evidence="4" key="1">
    <citation type="submission" date="2024-09" db="EMBL/GenBank/DDBJ databases">
        <authorList>
            <person name="Sun Q."/>
        </authorList>
    </citation>
    <scope>NUCLEOTIDE SEQUENCE [LARGE SCALE GENOMIC DNA]</scope>
    <source>
        <strain evidence="4">JCM 31273</strain>
    </source>
</reference>
<comment type="caution">
    <text evidence="4">The sequence shown here is derived from an EMBL/GenBank/DDBJ whole genome shotgun (WGS) entry which is preliminary data.</text>
</comment>
<dbReference type="AlphaFoldDB" id="A0ABD5MM50"/>
<keyword evidence="1 2" id="KW-0129">CBS domain</keyword>
<sequence length="124" mass="13449">MNSTDRVTVADVMSTPLETVSKDATVREAARRMREDGINALVVLTTPRAIVSSTDVLDAVAEGRDVSELTVADVMTTDVETVTPDLYMEEVAQMMTTYGIKHLPVVDDDYVGMISSTDVTAYLS</sequence>
<evidence type="ECO:0000313" key="5">
    <source>
        <dbReference type="Proteomes" id="UP001589595"/>
    </source>
</evidence>
<organism evidence="4 5">
    <name type="scientific">Halobaculum roseum</name>
    <dbReference type="NCBI Taxonomy" id="2175149"/>
    <lineage>
        <taxon>Archaea</taxon>
        <taxon>Methanobacteriati</taxon>
        <taxon>Methanobacteriota</taxon>
        <taxon>Stenosarchaea group</taxon>
        <taxon>Halobacteria</taxon>
        <taxon>Halobacteriales</taxon>
        <taxon>Haloferacaceae</taxon>
        <taxon>Halobaculum</taxon>
    </lineage>
</organism>
<dbReference type="Gene3D" id="3.10.580.10">
    <property type="entry name" value="CBS-domain"/>
    <property type="match status" value="1"/>
</dbReference>
<dbReference type="GeneID" id="67210526"/>
<evidence type="ECO:0000259" key="3">
    <source>
        <dbReference type="PROSITE" id="PS51371"/>
    </source>
</evidence>
<dbReference type="PANTHER" id="PTHR43080:SF2">
    <property type="entry name" value="CBS DOMAIN-CONTAINING PROTEIN"/>
    <property type="match status" value="1"/>
</dbReference>
<dbReference type="SUPFAM" id="SSF54631">
    <property type="entry name" value="CBS-domain pair"/>
    <property type="match status" value="1"/>
</dbReference>
<protein>
    <submittedName>
        <fullName evidence="4">Cyclic nucleotide-binding/CBS domain-containing protein</fullName>
    </submittedName>
</protein>
<dbReference type="SMART" id="SM00116">
    <property type="entry name" value="CBS"/>
    <property type="match status" value="2"/>
</dbReference>
<dbReference type="InterPro" id="IPR000644">
    <property type="entry name" value="CBS_dom"/>
</dbReference>
<dbReference type="Pfam" id="PF00571">
    <property type="entry name" value="CBS"/>
    <property type="match status" value="2"/>
</dbReference>
<gene>
    <name evidence="4" type="ORF">ACFFOL_11740</name>
</gene>
<dbReference type="Proteomes" id="UP001589595">
    <property type="component" value="Unassembled WGS sequence"/>
</dbReference>
<feature type="domain" description="CBS" evidence="3">
    <location>
        <begin position="13"/>
        <end position="66"/>
    </location>
</feature>
<dbReference type="PROSITE" id="PS51371">
    <property type="entry name" value="CBS"/>
    <property type="match status" value="2"/>
</dbReference>
<accession>A0ABD5MM50</accession>
<dbReference type="RefSeq" id="WP_222923120.1">
    <property type="nucleotide sequence ID" value="NZ_CP082286.1"/>
</dbReference>
<dbReference type="PANTHER" id="PTHR43080">
    <property type="entry name" value="CBS DOMAIN-CONTAINING PROTEIN CBSX3, MITOCHONDRIAL"/>
    <property type="match status" value="1"/>
</dbReference>
<keyword evidence="5" id="KW-1185">Reference proteome</keyword>
<feature type="domain" description="CBS" evidence="3">
    <location>
        <begin position="75"/>
        <end position="124"/>
    </location>
</feature>
<dbReference type="EMBL" id="JBHMAJ010000007">
    <property type="protein sequence ID" value="MFB9824835.1"/>
    <property type="molecule type" value="Genomic_DNA"/>
</dbReference>
<evidence type="ECO:0000256" key="1">
    <source>
        <dbReference type="ARBA" id="ARBA00023122"/>
    </source>
</evidence>
<evidence type="ECO:0000256" key="2">
    <source>
        <dbReference type="PROSITE-ProRule" id="PRU00703"/>
    </source>
</evidence>
<dbReference type="InterPro" id="IPR046342">
    <property type="entry name" value="CBS_dom_sf"/>
</dbReference>
<evidence type="ECO:0000313" key="4">
    <source>
        <dbReference type="EMBL" id="MFB9824835.1"/>
    </source>
</evidence>